<feature type="region of interest" description="Disordered" evidence="1">
    <location>
        <begin position="69"/>
        <end position="95"/>
    </location>
</feature>
<evidence type="ECO:0000313" key="3">
    <source>
        <dbReference type="Proteomes" id="UP000479710"/>
    </source>
</evidence>
<protein>
    <submittedName>
        <fullName evidence="2">Uncharacterized protein</fullName>
    </submittedName>
</protein>
<accession>A0A6G1FG63</accession>
<sequence length="95" mass="10356">MENSWADATFTCCRFVRPPPVDEGRQTVEPSLSARAPMLSCMRMRSPLPVAASWFFAWIAGVFPRETRGGREVATRGAGARAEDPRGVGEEAVAD</sequence>
<dbReference type="EMBL" id="SPHZ02000001">
    <property type="protein sequence ID" value="KAF0935916.1"/>
    <property type="molecule type" value="Genomic_DNA"/>
</dbReference>
<evidence type="ECO:0000256" key="1">
    <source>
        <dbReference type="SAM" id="MobiDB-lite"/>
    </source>
</evidence>
<name>A0A6G1FG63_9ORYZ</name>
<evidence type="ECO:0000313" key="2">
    <source>
        <dbReference type="EMBL" id="KAF0935916.1"/>
    </source>
</evidence>
<proteinExistence type="predicted"/>
<gene>
    <name evidence="2" type="ORF">E2562_036667</name>
</gene>
<reference evidence="2 3" key="1">
    <citation type="submission" date="2019-11" db="EMBL/GenBank/DDBJ databases">
        <title>Whole genome sequence of Oryza granulata.</title>
        <authorList>
            <person name="Li W."/>
        </authorList>
    </citation>
    <scope>NUCLEOTIDE SEQUENCE [LARGE SCALE GENOMIC DNA]</scope>
    <source>
        <strain evidence="3">cv. Menghai</strain>
        <tissue evidence="2">Leaf</tissue>
    </source>
</reference>
<dbReference type="Proteomes" id="UP000479710">
    <property type="component" value="Unassembled WGS sequence"/>
</dbReference>
<organism evidence="2 3">
    <name type="scientific">Oryza meyeriana var. granulata</name>
    <dbReference type="NCBI Taxonomy" id="110450"/>
    <lineage>
        <taxon>Eukaryota</taxon>
        <taxon>Viridiplantae</taxon>
        <taxon>Streptophyta</taxon>
        <taxon>Embryophyta</taxon>
        <taxon>Tracheophyta</taxon>
        <taxon>Spermatophyta</taxon>
        <taxon>Magnoliopsida</taxon>
        <taxon>Liliopsida</taxon>
        <taxon>Poales</taxon>
        <taxon>Poaceae</taxon>
        <taxon>BOP clade</taxon>
        <taxon>Oryzoideae</taxon>
        <taxon>Oryzeae</taxon>
        <taxon>Oryzinae</taxon>
        <taxon>Oryza</taxon>
        <taxon>Oryza meyeriana</taxon>
    </lineage>
</organism>
<comment type="caution">
    <text evidence="2">The sequence shown here is derived from an EMBL/GenBank/DDBJ whole genome shotgun (WGS) entry which is preliminary data.</text>
</comment>
<dbReference type="AlphaFoldDB" id="A0A6G1FG63"/>
<keyword evidence="3" id="KW-1185">Reference proteome</keyword>